<accession>A0AAW0V7P0</accession>
<dbReference type="AlphaFoldDB" id="A0AAW0V7P0"/>
<reference evidence="2 3" key="1">
    <citation type="submission" date="2023-03" db="EMBL/GenBank/DDBJ databases">
        <title>High-quality genome of Scylla paramamosain provides insights in environmental adaptation.</title>
        <authorList>
            <person name="Zhang L."/>
        </authorList>
    </citation>
    <scope>NUCLEOTIDE SEQUENCE [LARGE SCALE GENOMIC DNA]</scope>
    <source>
        <strain evidence="2">LZ_2023a</strain>
        <tissue evidence="2">Muscle</tissue>
    </source>
</reference>
<comment type="caution">
    <text evidence="2">The sequence shown here is derived from an EMBL/GenBank/DDBJ whole genome shotgun (WGS) entry which is preliminary data.</text>
</comment>
<evidence type="ECO:0000256" key="1">
    <source>
        <dbReference type="SAM" id="MobiDB-lite"/>
    </source>
</evidence>
<dbReference type="EMBL" id="JARAKH010000001">
    <property type="protein sequence ID" value="KAK8407793.1"/>
    <property type="molecule type" value="Genomic_DNA"/>
</dbReference>
<organism evidence="2 3">
    <name type="scientific">Scylla paramamosain</name>
    <name type="common">Mud crab</name>
    <dbReference type="NCBI Taxonomy" id="85552"/>
    <lineage>
        <taxon>Eukaryota</taxon>
        <taxon>Metazoa</taxon>
        <taxon>Ecdysozoa</taxon>
        <taxon>Arthropoda</taxon>
        <taxon>Crustacea</taxon>
        <taxon>Multicrustacea</taxon>
        <taxon>Malacostraca</taxon>
        <taxon>Eumalacostraca</taxon>
        <taxon>Eucarida</taxon>
        <taxon>Decapoda</taxon>
        <taxon>Pleocyemata</taxon>
        <taxon>Brachyura</taxon>
        <taxon>Eubrachyura</taxon>
        <taxon>Portunoidea</taxon>
        <taxon>Portunidae</taxon>
        <taxon>Portuninae</taxon>
        <taxon>Scylla</taxon>
    </lineage>
</organism>
<dbReference type="Proteomes" id="UP001487740">
    <property type="component" value="Unassembled WGS sequence"/>
</dbReference>
<name>A0AAW0V7P0_SCYPA</name>
<protein>
    <submittedName>
        <fullName evidence="2">Uncharacterized protein</fullName>
    </submittedName>
</protein>
<proteinExistence type="predicted"/>
<gene>
    <name evidence="2" type="ORF">O3P69_002376</name>
</gene>
<keyword evidence="3" id="KW-1185">Reference proteome</keyword>
<evidence type="ECO:0000313" key="3">
    <source>
        <dbReference type="Proteomes" id="UP001487740"/>
    </source>
</evidence>
<feature type="region of interest" description="Disordered" evidence="1">
    <location>
        <begin position="42"/>
        <end position="67"/>
    </location>
</feature>
<feature type="compositionally biased region" description="Basic and acidic residues" evidence="1">
    <location>
        <begin position="48"/>
        <end position="67"/>
    </location>
</feature>
<sequence>MSDFGDWDDCDGGCMECEDCQDCDCNYDFRKLLCCFMKSTKRGKVDRRKTEKGKEQADKQEEITSQP</sequence>
<evidence type="ECO:0000313" key="2">
    <source>
        <dbReference type="EMBL" id="KAK8407793.1"/>
    </source>
</evidence>